<accession>A0ACB7H6Y3</accession>
<keyword evidence="2" id="KW-1185">Reference proteome</keyword>
<protein>
    <submittedName>
        <fullName evidence="1">Uncharacterized protein</fullName>
    </submittedName>
</protein>
<sequence>MDYHRIKNDHTGGTCDECLLERKSACSWGAWYNGDILDPLVYIRALKKKENGSRGQIMMRNVKSPPYAHSSGAPRASLLEPPCGTDDKDINFQIHSMEKEAYSSVLRAFNAQSDLLSWGKEWLITELRKELNVTDTEHGQLLVKINSDESIKRIREWQKHAHKSLSAKLDNSGPIDSVDDTPQEKRPLKSQKYVLYHQPSLARIPLLAQTHYKDNQQRDELAVLSSVQSMKVVDHNFSGPLSNKGGPAQSHSKTGFHVAGSSKFKNHSQFIKIRATDEIILEVERMAYGREDPDPVQLEKAKLILRDHEKAILGALDKLADVGDSSNQLH</sequence>
<proteinExistence type="predicted"/>
<evidence type="ECO:0000313" key="2">
    <source>
        <dbReference type="Proteomes" id="UP000091857"/>
    </source>
</evidence>
<reference evidence="2" key="1">
    <citation type="journal article" date="2016" name="Nat. Biotechnol.">
        <title>Sequencing wild and cultivated cassava and related species reveals extensive interspecific hybridization and genetic diversity.</title>
        <authorList>
            <person name="Bredeson J.V."/>
            <person name="Lyons J.B."/>
            <person name="Prochnik S.E."/>
            <person name="Wu G.A."/>
            <person name="Ha C.M."/>
            <person name="Edsinger-Gonzales E."/>
            <person name="Grimwood J."/>
            <person name="Schmutz J."/>
            <person name="Rabbi I.Y."/>
            <person name="Egesi C."/>
            <person name="Nauluvula P."/>
            <person name="Lebot V."/>
            <person name="Ndunguru J."/>
            <person name="Mkamilo G."/>
            <person name="Bart R.S."/>
            <person name="Setter T.L."/>
            <person name="Gleadow R.M."/>
            <person name="Kulakow P."/>
            <person name="Ferguson M.E."/>
            <person name="Rounsley S."/>
            <person name="Rokhsar D.S."/>
        </authorList>
    </citation>
    <scope>NUCLEOTIDE SEQUENCE [LARGE SCALE GENOMIC DNA]</scope>
    <source>
        <strain evidence="2">cv. AM560-2</strain>
    </source>
</reference>
<evidence type="ECO:0000313" key="1">
    <source>
        <dbReference type="EMBL" id="KAG8648000.1"/>
    </source>
</evidence>
<organism evidence="1 2">
    <name type="scientific">Manihot esculenta</name>
    <name type="common">Cassava</name>
    <name type="synonym">Jatropha manihot</name>
    <dbReference type="NCBI Taxonomy" id="3983"/>
    <lineage>
        <taxon>Eukaryota</taxon>
        <taxon>Viridiplantae</taxon>
        <taxon>Streptophyta</taxon>
        <taxon>Embryophyta</taxon>
        <taxon>Tracheophyta</taxon>
        <taxon>Spermatophyta</taxon>
        <taxon>Magnoliopsida</taxon>
        <taxon>eudicotyledons</taxon>
        <taxon>Gunneridae</taxon>
        <taxon>Pentapetalae</taxon>
        <taxon>rosids</taxon>
        <taxon>fabids</taxon>
        <taxon>Malpighiales</taxon>
        <taxon>Euphorbiaceae</taxon>
        <taxon>Crotonoideae</taxon>
        <taxon>Manihoteae</taxon>
        <taxon>Manihot</taxon>
    </lineage>
</organism>
<gene>
    <name evidence="1" type="ORF">MANES_09G136700v8</name>
</gene>
<dbReference type="Proteomes" id="UP000091857">
    <property type="component" value="Chromosome 9"/>
</dbReference>
<dbReference type="EMBL" id="CM004395">
    <property type="protein sequence ID" value="KAG8648000.1"/>
    <property type="molecule type" value="Genomic_DNA"/>
</dbReference>
<name>A0ACB7H6Y3_MANES</name>
<comment type="caution">
    <text evidence="1">The sequence shown here is derived from an EMBL/GenBank/DDBJ whole genome shotgun (WGS) entry which is preliminary data.</text>
</comment>